<dbReference type="Proteomes" id="UP000184212">
    <property type="component" value="Unassembled WGS sequence"/>
</dbReference>
<dbReference type="InterPro" id="IPR034660">
    <property type="entry name" value="DinB/YfiT-like"/>
</dbReference>
<evidence type="ECO:0000313" key="2">
    <source>
        <dbReference type="EMBL" id="SHG75982.1"/>
    </source>
</evidence>
<keyword evidence="3" id="KW-1185">Reference proteome</keyword>
<dbReference type="InterPro" id="IPR024344">
    <property type="entry name" value="MDMPI_metal-binding"/>
</dbReference>
<organism evidence="2 3">
    <name type="scientific">Chryseolinea serpens</name>
    <dbReference type="NCBI Taxonomy" id="947013"/>
    <lineage>
        <taxon>Bacteria</taxon>
        <taxon>Pseudomonadati</taxon>
        <taxon>Bacteroidota</taxon>
        <taxon>Cytophagia</taxon>
        <taxon>Cytophagales</taxon>
        <taxon>Fulvivirgaceae</taxon>
        <taxon>Chryseolinea</taxon>
    </lineage>
</organism>
<dbReference type="OrthoDB" id="154293at2"/>
<dbReference type="AlphaFoldDB" id="A0A1M5MFM9"/>
<evidence type="ECO:0000313" key="3">
    <source>
        <dbReference type="Proteomes" id="UP000184212"/>
    </source>
</evidence>
<dbReference type="RefSeq" id="WP_073132766.1">
    <property type="nucleotide sequence ID" value="NZ_FQWQ01000001.1"/>
</dbReference>
<protein>
    <submittedName>
        <fullName evidence="2">TIGR03083 family protein</fullName>
    </submittedName>
</protein>
<feature type="domain" description="Mycothiol-dependent maleylpyruvate isomerase metal-binding" evidence="1">
    <location>
        <begin position="13"/>
        <end position="156"/>
    </location>
</feature>
<dbReference type="STRING" id="947013.SAMN04488109_1717"/>
<name>A0A1M5MFM9_9BACT</name>
<dbReference type="Gene3D" id="1.20.120.450">
    <property type="entry name" value="dinb family like domain"/>
    <property type="match status" value="1"/>
</dbReference>
<dbReference type="InterPro" id="IPR017517">
    <property type="entry name" value="Maleyloyr_isom"/>
</dbReference>
<sequence>MTIAIPTLHLFAPLDEKLITLLRSLSPDDWHKPTRAKQWTVKDIATHLLDGNLRTLSMLRDGYFGQPGPTDTTYEGMVRYLNDLNASWINGVRRLSPAVLVDLLEHSGREYIAYLHTLDPFGPAVFTVDWAGTNPTPNWFHIARDYTEKWHHQQQIREAVNRYGIASRELYYPVLDTFLQALPHHYRSVTASTGSTVKLHITGLAGGEWYLVRKEKGWQLTKEKTPSLAEVTLDDDTAWKLFTKGLTPEEARRLVSIAGERVLGEPLYTLVSVMA</sequence>
<reference evidence="2 3" key="1">
    <citation type="submission" date="2016-11" db="EMBL/GenBank/DDBJ databases">
        <authorList>
            <person name="Jaros S."/>
            <person name="Januszkiewicz K."/>
            <person name="Wedrychowicz H."/>
        </authorList>
    </citation>
    <scope>NUCLEOTIDE SEQUENCE [LARGE SCALE GENOMIC DNA]</scope>
    <source>
        <strain evidence="2 3">DSM 24574</strain>
    </source>
</reference>
<accession>A0A1M5MFM9</accession>
<proteinExistence type="predicted"/>
<dbReference type="SUPFAM" id="SSF109854">
    <property type="entry name" value="DinB/YfiT-like putative metalloenzymes"/>
    <property type="match status" value="1"/>
</dbReference>
<gene>
    <name evidence="2" type="ORF">SAMN04488109_1717</name>
</gene>
<evidence type="ECO:0000259" key="1">
    <source>
        <dbReference type="Pfam" id="PF11716"/>
    </source>
</evidence>
<dbReference type="Pfam" id="PF11716">
    <property type="entry name" value="MDMPI_N"/>
    <property type="match status" value="1"/>
</dbReference>
<dbReference type="GO" id="GO:0046872">
    <property type="term" value="F:metal ion binding"/>
    <property type="evidence" value="ECO:0007669"/>
    <property type="project" value="InterPro"/>
</dbReference>
<dbReference type="EMBL" id="FQWQ01000001">
    <property type="protein sequence ID" value="SHG75982.1"/>
    <property type="molecule type" value="Genomic_DNA"/>
</dbReference>
<dbReference type="NCBIfam" id="TIGR03083">
    <property type="entry name" value="maleylpyruvate isomerase family mycothiol-dependent enzyme"/>
    <property type="match status" value="1"/>
</dbReference>